<sequence length="495" mass="53701">MAVRGQWVKMVMTVWQVDKATLVQFRGRPEFASVRLSQPVPPHAFAARWAAPGAMRDLTMEQRRQLLRLTAASGVMANLDAALEAVGFVLDRKVSSYTAGCRLKEKTDMLRAACTMGHVGMVLSFLDRRYGDKASSLRIAAEAGHQHLCETLLGDRLWELWRVQHAVSALSGGHPELADWLLQLRTGGPALAPLGGDTCGELLEAAAKGCELPVLVSLRQRCSDLYIDQDALLPVLIAAAGSTTADWQQKLRWAEHQMPDGFRLNGNACAAAAGCPDGGLRLSWLLRRRYPADASSLEKALLCGNTEGLELLVRRGLRPKLDTIEAAARLGHLEVLKKLRQIGFGLAAAAIARAAAEGGQLPVLVWAVEELGASVEDPLLIRQAVKRCDLEALRWLRQRGCPLDGDEEVALAAAGSGQLPVLEWYVQELRGPVRSGAALEAAAATGRVEVLAWLRQRFWPWGSDTWVNAAGAGCEVALEWLAERGCPMPESSRDA</sequence>
<comment type="caution">
    <text evidence="1">The sequence shown here is derived from an EMBL/GenBank/DDBJ whole genome shotgun (WGS) entry which is preliminary data.</text>
</comment>
<dbReference type="SUPFAM" id="SSF48403">
    <property type="entry name" value="Ankyrin repeat"/>
    <property type="match status" value="1"/>
</dbReference>
<dbReference type="GO" id="GO:0046513">
    <property type="term" value="P:ceramide biosynthetic process"/>
    <property type="evidence" value="ECO:0007669"/>
    <property type="project" value="TreeGrafter"/>
</dbReference>
<dbReference type="GO" id="GO:0005783">
    <property type="term" value="C:endoplasmic reticulum"/>
    <property type="evidence" value="ECO:0007669"/>
    <property type="project" value="TreeGrafter"/>
</dbReference>
<reference evidence="2" key="1">
    <citation type="journal article" date="2016" name="Nat. Commun.">
        <title>The Gonium pectorale genome demonstrates co-option of cell cycle regulation during the evolution of multicellularity.</title>
        <authorList>
            <person name="Hanschen E.R."/>
            <person name="Marriage T.N."/>
            <person name="Ferris P.J."/>
            <person name="Hamaji T."/>
            <person name="Toyoda A."/>
            <person name="Fujiyama A."/>
            <person name="Neme R."/>
            <person name="Noguchi H."/>
            <person name="Minakuchi Y."/>
            <person name="Suzuki M."/>
            <person name="Kawai-Toyooka H."/>
            <person name="Smith D.R."/>
            <person name="Sparks H."/>
            <person name="Anderson J."/>
            <person name="Bakaric R."/>
            <person name="Luria V."/>
            <person name="Karger A."/>
            <person name="Kirschner M.W."/>
            <person name="Durand P.M."/>
            <person name="Michod R.E."/>
            <person name="Nozaki H."/>
            <person name="Olson B.J."/>
        </authorList>
    </citation>
    <scope>NUCLEOTIDE SEQUENCE [LARGE SCALE GENOMIC DNA]</scope>
    <source>
        <strain evidence="2">NIES-2863</strain>
    </source>
</reference>
<dbReference type="GO" id="GO:0071944">
    <property type="term" value="C:cell periphery"/>
    <property type="evidence" value="ECO:0007669"/>
    <property type="project" value="TreeGrafter"/>
</dbReference>
<dbReference type="Proteomes" id="UP000075714">
    <property type="component" value="Unassembled WGS sequence"/>
</dbReference>
<accession>A0A150GTK9</accession>
<dbReference type="GO" id="GO:0030149">
    <property type="term" value="P:sphingolipid catabolic process"/>
    <property type="evidence" value="ECO:0007669"/>
    <property type="project" value="TreeGrafter"/>
</dbReference>
<dbReference type="SUPFAM" id="SSF140860">
    <property type="entry name" value="Pseudo ankyrin repeat-like"/>
    <property type="match status" value="1"/>
</dbReference>
<dbReference type="GO" id="GO:0016020">
    <property type="term" value="C:membrane"/>
    <property type="evidence" value="ECO:0007669"/>
    <property type="project" value="TreeGrafter"/>
</dbReference>
<name>A0A150GTK9_GONPE</name>
<dbReference type="PANTHER" id="PTHR12393">
    <property type="entry name" value="SPHINGOMYELIN PHOSPHODIESTERASE RELATED"/>
    <property type="match status" value="1"/>
</dbReference>
<dbReference type="GO" id="GO:0004620">
    <property type="term" value="F:phospholipase activity"/>
    <property type="evidence" value="ECO:0007669"/>
    <property type="project" value="TreeGrafter"/>
</dbReference>
<organism evidence="1 2">
    <name type="scientific">Gonium pectorale</name>
    <name type="common">Green alga</name>
    <dbReference type="NCBI Taxonomy" id="33097"/>
    <lineage>
        <taxon>Eukaryota</taxon>
        <taxon>Viridiplantae</taxon>
        <taxon>Chlorophyta</taxon>
        <taxon>core chlorophytes</taxon>
        <taxon>Chlorophyceae</taxon>
        <taxon>CS clade</taxon>
        <taxon>Chlamydomonadales</taxon>
        <taxon>Volvocaceae</taxon>
        <taxon>Gonium</taxon>
    </lineage>
</organism>
<proteinExistence type="predicted"/>
<dbReference type="AlphaFoldDB" id="A0A150GTK9"/>
<dbReference type="EMBL" id="LSYV01000009">
    <property type="protein sequence ID" value="KXZ53062.1"/>
    <property type="molecule type" value="Genomic_DNA"/>
</dbReference>
<evidence type="ECO:0008006" key="3">
    <source>
        <dbReference type="Google" id="ProtNLM"/>
    </source>
</evidence>
<dbReference type="InterPro" id="IPR036770">
    <property type="entry name" value="Ankyrin_rpt-contain_sf"/>
</dbReference>
<evidence type="ECO:0000313" key="2">
    <source>
        <dbReference type="Proteomes" id="UP000075714"/>
    </source>
</evidence>
<protein>
    <recommendedName>
        <fullName evidence="3">Ankyrin repeat domain-containing protein</fullName>
    </recommendedName>
</protein>
<keyword evidence="2" id="KW-1185">Reference proteome</keyword>
<gene>
    <name evidence="1" type="ORF">GPECTOR_8g56</name>
</gene>
<evidence type="ECO:0000313" key="1">
    <source>
        <dbReference type="EMBL" id="KXZ53062.1"/>
    </source>
</evidence>
<dbReference type="OrthoDB" id="75611at2759"/>
<dbReference type="Gene3D" id="1.25.40.20">
    <property type="entry name" value="Ankyrin repeat-containing domain"/>
    <property type="match status" value="1"/>
</dbReference>
<dbReference type="PANTHER" id="PTHR12393:SF6">
    <property type="entry name" value="SPHINGOMYELIN PHOSPHODIESTERASE 2"/>
    <property type="match status" value="1"/>
</dbReference>